<accession>A0A8J2NZ15</accession>
<protein>
    <submittedName>
        <fullName evidence="2">Uncharacterized protein</fullName>
    </submittedName>
</protein>
<keyword evidence="3" id="KW-1185">Reference proteome</keyword>
<dbReference type="AlphaFoldDB" id="A0A8J2NZ15"/>
<keyword evidence="1" id="KW-0472">Membrane</keyword>
<proteinExistence type="predicted"/>
<keyword evidence="1" id="KW-0812">Transmembrane</keyword>
<dbReference type="EMBL" id="CAJVCH010054088">
    <property type="protein sequence ID" value="CAG7718534.1"/>
    <property type="molecule type" value="Genomic_DNA"/>
</dbReference>
<name>A0A8J2NZ15_9HEXA</name>
<keyword evidence="1" id="KW-1133">Transmembrane helix</keyword>
<evidence type="ECO:0000313" key="2">
    <source>
        <dbReference type="EMBL" id="CAG7718534.1"/>
    </source>
</evidence>
<evidence type="ECO:0000256" key="1">
    <source>
        <dbReference type="SAM" id="Phobius"/>
    </source>
</evidence>
<sequence length="51" mass="5419">MCNFQPAYFVFAVGVTLHLLLAPVLLILPVPSIGSDILAPNVPGLTSQQRS</sequence>
<dbReference type="Proteomes" id="UP000708208">
    <property type="component" value="Unassembled WGS sequence"/>
</dbReference>
<evidence type="ECO:0000313" key="3">
    <source>
        <dbReference type="Proteomes" id="UP000708208"/>
    </source>
</evidence>
<organism evidence="2 3">
    <name type="scientific">Allacma fusca</name>
    <dbReference type="NCBI Taxonomy" id="39272"/>
    <lineage>
        <taxon>Eukaryota</taxon>
        <taxon>Metazoa</taxon>
        <taxon>Ecdysozoa</taxon>
        <taxon>Arthropoda</taxon>
        <taxon>Hexapoda</taxon>
        <taxon>Collembola</taxon>
        <taxon>Symphypleona</taxon>
        <taxon>Sminthuridae</taxon>
        <taxon>Allacma</taxon>
    </lineage>
</organism>
<comment type="caution">
    <text evidence="2">The sequence shown here is derived from an EMBL/GenBank/DDBJ whole genome shotgun (WGS) entry which is preliminary data.</text>
</comment>
<feature type="transmembrane region" description="Helical" evidence="1">
    <location>
        <begin position="6"/>
        <end position="28"/>
    </location>
</feature>
<gene>
    <name evidence="2" type="ORF">AFUS01_LOCUS7919</name>
</gene>
<reference evidence="2" key="1">
    <citation type="submission" date="2021-06" db="EMBL/GenBank/DDBJ databases">
        <authorList>
            <person name="Hodson N. C."/>
            <person name="Mongue J. A."/>
            <person name="Jaron S. K."/>
        </authorList>
    </citation>
    <scope>NUCLEOTIDE SEQUENCE</scope>
</reference>